<dbReference type="Proteomes" id="UP001044222">
    <property type="component" value="Chromosome 9"/>
</dbReference>
<proteinExistence type="predicted"/>
<accession>A0A9D3MBH6</accession>
<comment type="caution">
    <text evidence="1">The sequence shown here is derived from an EMBL/GenBank/DDBJ whole genome shotgun (WGS) entry which is preliminary data.</text>
</comment>
<organism evidence="1 2">
    <name type="scientific">Anguilla anguilla</name>
    <name type="common">European freshwater eel</name>
    <name type="synonym">Muraena anguilla</name>
    <dbReference type="NCBI Taxonomy" id="7936"/>
    <lineage>
        <taxon>Eukaryota</taxon>
        <taxon>Metazoa</taxon>
        <taxon>Chordata</taxon>
        <taxon>Craniata</taxon>
        <taxon>Vertebrata</taxon>
        <taxon>Euteleostomi</taxon>
        <taxon>Actinopterygii</taxon>
        <taxon>Neopterygii</taxon>
        <taxon>Teleostei</taxon>
        <taxon>Anguilliformes</taxon>
        <taxon>Anguillidae</taxon>
        <taxon>Anguilla</taxon>
    </lineage>
</organism>
<gene>
    <name evidence="1" type="ORF">ANANG_G00179220</name>
</gene>
<dbReference type="AlphaFoldDB" id="A0A9D3MBH6"/>
<keyword evidence="2" id="KW-1185">Reference proteome</keyword>
<reference evidence="1" key="1">
    <citation type="submission" date="2021-01" db="EMBL/GenBank/DDBJ databases">
        <title>A chromosome-scale assembly of European eel, Anguilla anguilla.</title>
        <authorList>
            <person name="Henkel C."/>
            <person name="Jong-Raadsen S.A."/>
            <person name="Dufour S."/>
            <person name="Weltzien F.-A."/>
            <person name="Palstra A.P."/>
            <person name="Pelster B."/>
            <person name="Spaink H.P."/>
            <person name="Van Den Thillart G.E."/>
            <person name="Jansen H."/>
            <person name="Zahm M."/>
            <person name="Klopp C."/>
            <person name="Cedric C."/>
            <person name="Louis A."/>
            <person name="Berthelot C."/>
            <person name="Parey E."/>
            <person name="Roest Crollius H."/>
            <person name="Montfort J."/>
            <person name="Robinson-Rechavi M."/>
            <person name="Bucao C."/>
            <person name="Bouchez O."/>
            <person name="Gislard M."/>
            <person name="Lluch J."/>
            <person name="Milhes M."/>
            <person name="Lampietro C."/>
            <person name="Lopez Roques C."/>
            <person name="Donnadieu C."/>
            <person name="Braasch I."/>
            <person name="Desvignes T."/>
            <person name="Postlethwait J."/>
            <person name="Bobe J."/>
            <person name="Guiguen Y."/>
            <person name="Dirks R."/>
        </authorList>
    </citation>
    <scope>NUCLEOTIDE SEQUENCE</scope>
    <source>
        <strain evidence="1">Tag_6206</strain>
        <tissue evidence="1">Liver</tissue>
    </source>
</reference>
<evidence type="ECO:0000313" key="1">
    <source>
        <dbReference type="EMBL" id="KAG5842588.1"/>
    </source>
</evidence>
<dbReference type="EMBL" id="JAFIRN010000009">
    <property type="protein sequence ID" value="KAG5842588.1"/>
    <property type="molecule type" value="Genomic_DNA"/>
</dbReference>
<name>A0A9D3MBH6_ANGAN</name>
<protein>
    <submittedName>
        <fullName evidence="1">Uncharacterized protein</fullName>
    </submittedName>
</protein>
<evidence type="ECO:0000313" key="2">
    <source>
        <dbReference type="Proteomes" id="UP001044222"/>
    </source>
</evidence>
<sequence length="98" mass="11170">MPLEFFFFNETDSSHFAVSYELRMYQRKALLFSYNVRLFPGRAGVLFSGALKDNSSPESQWQKNRCGNKSALASCNIIINNLTQIELTSQTFIPIPLV</sequence>